<sequence length="467" mass="49492">MKVGQLLAAICLNAAFTLAIPQDSPRSRQAIEQLGPQEPTPESPGDDSPPKPRSYAGYQSEILAKGFMGSVPIITTDPKKLEAQAQTKMTPKAFGFLAGGSGKGATLEANRLAFKQWRIVPRMLVSSAPRDLSINMFNRTYPSPVMMAPIGFQHIFHPDGEPGVAEIAQELGIPYIMSMNSHASPEEIAKGNGDGERWYQFYWQTPDFITTQTLKKAQAAGYHVLVVTLDAFQLGWRPADLDQGYMPTNFGVGDLSLGGNNSLTSLLGGPDGSGGVGKNRAVSETTGTATNMEAAQDAPGGIGALLSANPTWDRLPFLRKNWAGPILLKGIQHPDDAKKALAAGMDGIIVSNHGGRQMDGGPGSLEVLPDIVDAVGGKIPVLFDSGIRTGADIIKALALGASAVLVGRPWAFGMGINGKAGAKEVMRGILAQLEINMSVAGLRSVRDINRSVLRRSPWAYSPRGVGE</sequence>
<evidence type="ECO:0000313" key="6">
    <source>
        <dbReference type="EMBL" id="KAE9973091.1"/>
    </source>
</evidence>
<dbReference type="InterPro" id="IPR013785">
    <property type="entry name" value="Aldolase_TIM"/>
</dbReference>
<dbReference type="PROSITE" id="PS51349">
    <property type="entry name" value="FMN_HYDROXY_ACID_DH_2"/>
    <property type="match status" value="1"/>
</dbReference>
<dbReference type="Proteomes" id="UP000433883">
    <property type="component" value="Unassembled WGS sequence"/>
</dbReference>
<evidence type="ECO:0000259" key="5">
    <source>
        <dbReference type="PROSITE" id="PS51349"/>
    </source>
</evidence>
<keyword evidence="2" id="KW-0560">Oxidoreductase</keyword>
<dbReference type="InterPro" id="IPR037396">
    <property type="entry name" value="FMN_HAD"/>
</dbReference>
<accession>A0A8H3YY08</accession>
<feature type="chain" id="PRO_5034168441" description="FMN hydroxy acid dehydrogenase domain-containing protein" evidence="4">
    <location>
        <begin position="20"/>
        <end position="467"/>
    </location>
</feature>
<evidence type="ECO:0000313" key="7">
    <source>
        <dbReference type="Proteomes" id="UP000433883"/>
    </source>
</evidence>
<dbReference type="PROSITE" id="PS00557">
    <property type="entry name" value="FMN_HYDROXY_ACID_DH_1"/>
    <property type="match status" value="1"/>
</dbReference>
<dbReference type="PANTHER" id="PTHR10578:SF86">
    <property type="entry name" value="DEPENDENT DEHYDROGENASE, PUTATIVE (AFU_ORTHOLOGUE AFUA_6G02720)-RELATED"/>
    <property type="match status" value="1"/>
</dbReference>
<dbReference type="GO" id="GO:0016491">
    <property type="term" value="F:oxidoreductase activity"/>
    <property type="evidence" value="ECO:0007669"/>
    <property type="project" value="UniProtKB-KW"/>
</dbReference>
<dbReference type="PANTHER" id="PTHR10578">
    <property type="entry name" value="S -2-HYDROXY-ACID OXIDASE-RELATED"/>
    <property type="match status" value="1"/>
</dbReference>
<name>A0A8H3YY08_VENIN</name>
<feature type="signal peptide" evidence="4">
    <location>
        <begin position="1"/>
        <end position="19"/>
    </location>
</feature>
<dbReference type="Gene3D" id="3.20.20.70">
    <property type="entry name" value="Aldolase class I"/>
    <property type="match status" value="1"/>
</dbReference>
<reference evidence="6 7" key="1">
    <citation type="submission" date="2019-11" db="EMBL/GenBank/DDBJ databases">
        <title>Venturia inaequalis Genome Resource.</title>
        <authorList>
            <person name="Lichtner F.J."/>
        </authorList>
    </citation>
    <scope>NUCLEOTIDE SEQUENCE [LARGE SCALE GENOMIC DNA]</scope>
    <source>
        <strain evidence="6">Bline_iso_100314</strain>
    </source>
</reference>
<dbReference type="InterPro" id="IPR000262">
    <property type="entry name" value="FMN-dep_DH"/>
</dbReference>
<feature type="domain" description="FMN hydroxy acid dehydrogenase" evidence="5">
    <location>
        <begin position="70"/>
        <end position="458"/>
    </location>
</feature>
<keyword evidence="4" id="KW-0732">Signal</keyword>
<dbReference type="InterPro" id="IPR008259">
    <property type="entry name" value="FMN_hydac_DH_AS"/>
</dbReference>
<gene>
    <name evidence="6" type="ORF">BLS_003759</name>
</gene>
<evidence type="ECO:0000256" key="3">
    <source>
        <dbReference type="SAM" id="MobiDB-lite"/>
    </source>
</evidence>
<dbReference type="AlphaFoldDB" id="A0A8H3YY08"/>
<dbReference type="SUPFAM" id="SSF51395">
    <property type="entry name" value="FMN-linked oxidoreductases"/>
    <property type="match status" value="1"/>
</dbReference>
<organism evidence="6 7">
    <name type="scientific">Venturia inaequalis</name>
    <name type="common">Apple scab fungus</name>
    <dbReference type="NCBI Taxonomy" id="5025"/>
    <lineage>
        <taxon>Eukaryota</taxon>
        <taxon>Fungi</taxon>
        <taxon>Dikarya</taxon>
        <taxon>Ascomycota</taxon>
        <taxon>Pezizomycotina</taxon>
        <taxon>Dothideomycetes</taxon>
        <taxon>Pleosporomycetidae</taxon>
        <taxon>Venturiales</taxon>
        <taxon>Venturiaceae</taxon>
        <taxon>Venturia</taxon>
    </lineage>
</organism>
<evidence type="ECO:0000256" key="2">
    <source>
        <dbReference type="ARBA" id="ARBA00023002"/>
    </source>
</evidence>
<comment type="caution">
    <text evidence="6">The sequence shown here is derived from an EMBL/GenBank/DDBJ whole genome shotgun (WGS) entry which is preliminary data.</text>
</comment>
<feature type="region of interest" description="Disordered" evidence="3">
    <location>
        <begin position="26"/>
        <end position="55"/>
    </location>
</feature>
<protein>
    <recommendedName>
        <fullName evidence="5">FMN hydroxy acid dehydrogenase domain-containing protein</fullName>
    </recommendedName>
</protein>
<evidence type="ECO:0000256" key="1">
    <source>
        <dbReference type="ARBA" id="ARBA00001917"/>
    </source>
</evidence>
<comment type="cofactor">
    <cofactor evidence="1">
        <name>FMN</name>
        <dbReference type="ChEBI" id="CHEBI:58210"/>
    </cofactor>
</comment>
<evidence type="ECO:0000256" key="4">
    <source>
        <dbReference type="SAM" id="SignalP"/>
    </source>
</evidence>
<dbReference type="Pfam" id="PF01070">
    <property type="entry name" value="FMN_dh"/>
    <property type="match status" value="1"/>
</dbReference>
<dbReference type="EMBL" id="WNWQ01000243">
    <property type="protein sequence ID" value="KAE9973091.1"/>
    <property type="molecule type" value="Genomic_DNA"/>
</dbReference>
<proteinExistence type="predicted"/>